<dbReference type="RefSeq" id="WP_057931204.1">
    <property type="nucleotide sequence ID" value="NZ_LMZQ01000003.1"/>
</dbReference>
<dbReference type="PANTHER" id="PTHR38590:SF1">
    <property type="entry name" value="BLL0828 PROTEIN"/>
    <property type="match status" value="1"/>
</dbReference>
<dbReference type="Pfam" id="PF04480">
    <property type="entry name" value="DUF559"/>
    <property type="match status" value="1"/>
</dbReference>
<evidence type="ECO:0000259" key="1">
    <source>
        <dbReference type="Pfam" id="PF04480"/>
    </source>
</evidence>
<dbReference type="OrthoDB" id="9798754at2"/>
<dbReference type="InterPro" id="IPR011335">
    <property type="entry name" value="Restrct_endonuc-II-like"/>
</dbReference>
<dbReference type="PANTHER" id="PTHR38590">
    <property type="entry name" value="BLL0828 PROTEIN"/>
    <property type="match status" value="1"/>
</dbReference>
<dbReference type="SUPFAM" id="SSF52980">
    <property type="entry name" value="Restriction endonuclease-like"/>
    <property type="match status" value="1"/>
</dbReference>
<evidence type="ECO:0000313" key="2">
    <source>
        <dbReference type="EMBL" id="KRT16957.1"/>
    </source>
</evidence>
<keyword evidence="3" id="KW-1185">Reference proteome</keyword>
<gene>
    <name evidence="2" type="ORF">ASU31_04535</name>
</gene>
<sequence>MDNNSYNSKLKTYARGHRNDSTKAEIRMWCELLRNKKMLGYSFLRQRPIANYIADFFSKDLKLVIEVDGLSHEWEGQFEKDKARELILNALGFHVLRFSDDEVMNDIENVDRTMQHFIAEWEQDHPRIL</sequence>
<dbReference type="Proteomes" id="UP000051950">
    <property type="component" value="Unassembled WGS sequence"/>
</dbReference>
<organism evidence="2 3">
    <name type="scientific">Pedobacter ginsenosidimutans</name>
    <dbReference type="NCBI Taxonomy" id="687842"/>
    <lineage>
        <taxon>Bacteria</taxon>
        <taxon>Pseudomonadati</taxon>
        <taxon>Bacteroidota</taxon>
        <taxon>Sphingobacteriia</taxon>
        <taxon>Sphingobacteriales</taxon>
        <taxon>Sphingobacteriaceae</taxon>
        <taxon>Pedobacter</taxon>
    </lineage>
</organism>
<dbReference type="InterPro" id="IPR047216">
    <property type="entry name" value="Endonuclease_DUF559_bact"/>
</dbReference>
<dbReference type="AlphaFoldDB" id="A0A0T5VT27"/>
<protein>
    <recommendedName>
        <fullName evidence="1">DUF559 domain-containing protein</fullName>
    </recommendedName>
</protein>
<name>A0A0T5VT27_9SPHI</name>
<dbReference type="EMBL" id="LMZQ01000003">
    <property type="protein sequence ID" value="KRT16957.1"/>
    <property type="molecule type" value="Genomic_DNA"/>
</dbReference>
<dbReference type="Gene3D" id="3.40.960.10">
    <property type="entry name" value="VSR Endonuclease"/>
    <property type="match status" value="1"/>
</dbReference>
<comment type="caution">
    <text evidence="2">The sequence shown here is derived from an EMBL/GenBank/DDBJ whole genome shotgun (WGS) entry which is preliminary data.</text>
</comment>
<feature type="domain" description="DUF559" evidence="1">
    <location>
        <begin position="9"/>
        <end position="117"/>
    </location>
</feature>
<reference evidence="2 3" key="1">
    <citation type="submission" date="2015-11" db="EMBL/GenBank/DDBJ databases">
        <title>Sequence of Pedobacter ginsenosidimutans.</title>
        <authorList>
            <person name="Carson E."/>
            <person name="Keyser V."/>
            <person name="Newman J."/>
            <person name="Miller J."/>
        </authorList>
    </citation>
    <scope>NUCLEOTIDE SEQUENCE [LARGE SCALE GENOMIC DNA]</scope>
    <source>
        <strain evidence="2 3">KACC 14530</strain>
    </source>
</reference>
<dbReference type="CDD" id="cd01038">
    <property type="entry name" value="Endonuclease_DUF559"/>
    <property type="match status" value="1"/>
</dbReference>
<proteinExistence type="predicted"/>
<evidence type="ECO:0000313" key="3">
    <source>
        <dbReference type="Proteomes" id="UP000051950"/>
    </source>
</evidence>
<dbReference type="InterPro" id="IPR007569">
    <property type="entry name" value="DUF559"/>
</dbReference>
<accession>A0A0T5VT27</accession>
<dbReference type="STRING" id="687842.ASU31_04535"/>